<proteinExistence type="predicted"/>
<evidence type="ECO:0000313" key="2">
    <source>
        <dbReference type="EMBL" id="VUC30409.1"/>
    </source>
</evidence>
<dbReference type="InterPro" id="IPR036047">
    <property type="entry name" value="F-box-like_dom_sf"/>
</dbReference>
<dbReference type="SUPFAM" id="SSF81383">
    <property type="entry name" value="F-box domain"/>
    <property type="match status" value="1"/>
</dbReference>
<reference evidence="2 3" key="1">
    <citation type="submission" date="2019-06" db="EMBL/GenBank/DDBJ databases">
        <authorList>
            <person name="Broberg M."/>
        </authorList>
    </citation>
    <scope>NUCLEOTIDE SEQUENCE [LARGE SCALE GENOMIC DNA]</scope>
</reference>
<dbReference type="Pfam" id="PF24539">
    <property type="entry name" value="DUF7600"/>
    <property type="match status" value="1"/>
</dbReference>
<dbReference type="InterPro" id="IPR001810">
    <property type="entry name" value="F-box_dom"/>
</dbReference>
<dbReference type="PROSITE" id="PS50181">
    <property type="entry name" value="FBOX"/>
    <property type="match status" value="1"/>
</dbReference>
<comment type="caution">
    <text evidence="2">The sequence shown here is derived from an EMBL/GenBank/DDBJ whole genome shotgun (WGS) entry which is preliminary data.</text>
</comment>
<dbReference type="Gene3D" id="1.20.1280.50">
    <property type="match status" value="1"/>
</dbReference>
<protein>
    <recommendedName>
        <fullName evidence="1">F-box domain-containing protein</fullName>
    </recommendedName>
</protein>
<name>A0ABY6UGX1_BIOOC</name>
<sequence>MPNISCILCGCRIDDGDDFPEWMSKFRVLYAIRESWRDVHLSGVGERRQSDGVIPLDASLNFDIPESAVDGNWVEVDLTENEFGKRYRPQHRPPPFWGFALHCACLDLLWDLNPRMRSADAIQALFHICRSQPSLHGTMKWGHDYGGLFYWYPDVSDCLPGEELELKPFSASERNQPTHDPSDVTIFDIEVDHGDSKAVNEAQEQQMSVVGTATTTDPFRLLPCELILCILNELPSSDVCSLRLASRMCASTTLSDTFWRSRFLPGYECPHLYSLVQRLSSPGKWRSTYMNAKRHKNSVAMDNRKRTWTLAYDISEMVEKSLSFTNIRVVDKSPTDAKRPTQASPGQTWKHVESAVCPLKSRFDDGSRALYEDSLAVESPIVKVSASLLSINEKIYVCGLELTQESGMVMTFGYYSSNNSGFIVQKPISLETFDSFAGFHVAVDARGIRGLRAVSISGNLSPWVGDYNDVPKKKIIFPEAESVHCIRGGFDALKLVSLSILGSVVNEQDDQDAEARLWYPELLPPNTYPLTNYAPRKRGSLRGEPRRRLKKWLPYCHCLFGGADGKLLPHLTSITVWTTDAFDYDDGTDDDDGYN</sequence>
<accession>A0ABY6UGX1</accession>
<evidence type="ECO:0000313" key="3">
    <source>
        <dbReference type="Proteomes" id="UP000766486"/>
    </source>
</evidence>
<dbReference type="InterPro" id="IPR056021">
    <property type="entry name" value="DUF7600"/>
</dbReference>
<dbReference type="Proteomes" id="UP000766486">
    <property type="component" value="Unassembled WGS sequence"/>
</dbReference>
<dbReference type="SMART" id="SM00256">
    <property type="entry name" value="FBOX"/>
    <property type="match status" value="1"/>
</dbReference>
<evidence type="ECO:0000259" key="1">
    <source>
        <dbReference type="PROSITE" id="PS50181"/>
    </source>
</evidence>
<organism evidence="2 3">
    <name type="scientific">Bionectria ochroleuca</name>
    <name type="common">Gliocladium roseum</name>
    <dbReference type="NCBI Taxonomy" id="29856"/>
    <lineage>
        <taxon>Eukaryota</taxon>
        <taxon>Fungi</taxon>
        <taxon>Dikarya</taxon>
        <taxon>Ascomycota</taxon>
        <taxon>Pezizomycotina</taxon>
        <taxon>Sordariomycetes</taxon>
        <taxon>Hypocreomycetidae</taxon>
        <taxon>Hypocreales</taxon>
        <taxon>Bionectriaceae</taxon>
        <taxon>Clonostachys</taxon>
    </lineage>
</organism>
<gene>
    <name evidence="2" type="ORF">CLO192961_LOCUS283966</name>
</gene>
<keyword evidence="3" id="KW-1185">Reference proteome</keyword>
<dbReference type="EMBL" id="CABFNS010000819">
    <property type="protein sequence ID" value="VUC30409.1"/>
    <property type="molecule type" value="Genomic_DNA"/>
</dbReference>
<feature type="domain" description="F-box" evidence="1">
    <location>
        <begin position="216"/>
        <end position="262"/>
    </location>
</feature>